<comment type="catalytic activity">
    <reaction evidence="9">
        <text>N-(5Z,8Z,11Z,14Z-eicosatetraenoyl)-1-(9Z-octadecenoyl)-sn-glycero-3-phosphoethanolamine + H2O = N-(5Z,8Z,11Z,14Z-eicosatetraenoyl)-ethanolamine + 1-(9Z-octadecenoyl)-sn-glycero-3-phosphate + H(+)</text>
        <dbReference type="Rhea" id="RHEA:45544"/>
        <dbReference type="ChEBI" id="CHEBI:2700"/>
        <dbReference type="ChEBI" id="CHEBI:15377"/>
        <dbReference type="ChEBI" id="CHEBI:15378"/>
        <dbReference type="ChEBI" id="CHEBI:74544"/>
        <dbReference type="ChEBI" id="CHEBI:85223"/>
    </reaction>
    <physiologicalReaction direction="left-to-right" evidence="9">
        <dbReference type="Rhea" id="RHEA:45545"/>
    </physiologicalReaction>
</comment>
<evidence type="ECO:0000256" key="3">
    <source>
        <dbReference type="ARBA" id="ARBA00022692"/>
    </source>
</evidence>
<keyword evidence="15" id="KW-1185">Reference proteome</keyword>
<evidence type="ECO:0000256" key="5">
    <source>
        <dbReference type="ARBA" id="ARBA00022989"/>
    </source>
</evidence>
<dbReference type="Gene3D" id="3.20.20.190">
    <property type="entry name" value="Phosphatidylinositol (PI) phosphodiesterase"/>
    <property type="match status" value="1"/>
</dbReference>
<evidence type="ECO:0000256" key="7">
    <source>
        <dbReference type="ARBA" id="ARBA00023136"/>
    </source>
</evidence>
<comment type="similarity">
    <text evidence="2">Belongs to the glycerophosphoryl diester phosphodiesterase family.</text>
</comment>
<evidence type="ECO:0000256" key="6">
    <source>
        <dbReference type="ARBA" id="ARBA00023098"/>
    </source>
</evidence>
<dbReference type="InterPro" id="IPR030395">
    <property type="entry name" value="GP_PDE_dom"/>
</dbReference>
<gene>
    <name evidence="14" type="primary">GDPD3</name>
</gene>
<keyword evidence="5" id="KW-1133">Transmembrane helix</keyword>
<dbReference type="GO" id="GO:0008081">
    <property type="term" value="F:phosphoric diester hydrolase activity"/>
    <property type="evidence" value="ECO:0007669"/>
    <property type="project" value="InterPro"/>
</dbReference>
<reference evidence="14" key="1">
    <citation type="submission" date="2025-08" db="UniProtKB">
        <authorList>
            <consortium name="Ensembl"/>
        </authorList>
    </citation>
    <scope>IDENTIFICATION</scope>
</reference>
<keyword evidence="7" id="KW-0472">Membrane</keyword>
<name>A0A8C0GQR0_CHEAB</name>
<dbReference type="PANTHER" id="PTHR42758">
    <property type="entry name" value="PHOSPHATIDYLGLYCEROL PHOSPHOLIPASE C"/>
    <property type="match status" value="1"/>
</dbReference>
<dbReference type="GO" id="GO:0046475">
    <property type="term" value="P:glycerophospholipid catabolic process"/>
    <property type="evidence" value="ECO:0007669"/>
    <property type="project" value="TreeGrafter"/>
</dbReference>
<keyword evidence="4" id="KW-0378">Hydrolase</keyword>
<evidence type="ECO:0000256" key="2">
    <source>
        <dbReference type="ARBA" id="ARBA00007277"/>
    </source>
</evidence>
<evidence type="ECO:0000313" key="15">
    <source>
        <dbReference type="Proteomes" id="UP000694404"/>
    </source>
</evidence>
<dbReference type="SUPFAM" id="SSF51695">
    <property type="entry name" value="PLC-like phosphodiesterases"/>
    <property type="match status" value="1"/>
</dbReference>
<evidence type="ECO:0000313" key="14">
    <source>
        <dbReference type="Ensembl" id="ENSCABP00000012343.1"/>
    </source>
</evidence>
<proteinExistence type="inferred from homology"/>
<dbReference type="GO" id="GO:0004622">
    <property type="term" value="F:phosphatidylcholine lysophospholipase activity"/>
    <property type="evidence" value="ECO:0007669"/>
    <property type="project" value="TreeGrafter"/>
</dbReference>
<protein>
    <submittedName>
        <fullName evidence="14">Glycerophosphodiester phosphodiesterase domain containing 3</fullName>
    </submittedName>
</protein>
<dbReference type="GeneTree" id="ENSGT00940000160759"/>
<comment type="subcellular location">
    <subcellularLocation>
        <location evidence="1">Membrane</location>
    </subcellularLocation>
</comment>
<dbReference type="InterPro" id="IPR017946">
    <property type="entry name" value="PLC-like_Pdiesterase_TIM-brl"/>
</dbReference>
<sequence>FGTQLLELDCQRTRDGVVVVSHDQNLQRQAGQDQNIRELDYAVRPPGAFSHGSDRRIPRLEEIFQKFPNVPVNVEIKQDDEELIRQVADLVRRYRRSHITVWASFQSKILEKCRAANPDMPYIFSVQRGLLLLLLYYTGLLPFVRLPESFLQFPLPSIINRCRRTPGSHGQEGAWSQDSWVLPRTLFTSAPSPQVLLWVLNEEKDFEEAFSYGVSGVMSDYPTLLRHYLDTHPPPGQDTTEE</sequence>
<reference evidence="14" key="2">
    <citation type="submission" date="2025-09" db="UniProtKB">
        <authorList>
            <consortium name="Ensembl"/>
        </authorList>
    </citation>
    <scope>IDENTIFICATION</scope>
</reference>
<evidence type="ECO:0000256" key="8">
    <source>
        <dbReference type="ARBA" id="ARBA00036083"/>
    </source>
</evidence>
<dbReference type="Ensembl" id="ENSCABT00000013538.1">
    <property type="protein sequence ID" value="ENSCABP00000012343.1"/>
    <property type="gene ID" value="ENSCABG00000009255.1"/>
</dbReference>
<dbReference type="AlphaFoldDB" id="A0A8C0GQR0"/>
<dbReference type="PANTHER" id="PTHR42758:SF3">
    <property type="entry name" value="LYSOPHOSPHOLIPASE D GDPD3"/>
    <property type="match status" value="1"/>
</dbReference>
<comment type="catalytic activity">
    <reaction evidence="12">
        <text>N,1-di-(9Z-octadecenoyl)-sn-glycero-3-phosphoethanolamine + H2O = N-(9Z-octadecenoyl) ethanolamine + 1-(9Z-octadecenoyl)-sn-glycero-3-phosphate + H(+)</text>
        <dbReference type="Rhea" id="RHEA:56460"/>
        <dbReference type="ChEBI" id="CHEBI:15377"/>
        <dbReference type="ChEBI" id="CHEBI:15378"/>
        <dbReference type="ChEBI" id="CHEBI:71466"/>
        <dbReference type="ChEBI" id="CHEBI:74544"/>
        <dbReference type="ChEBI" id="CHEBI:85222"/>
    </reaction>
    <physiologicalReaction direction="left-to-right" evidence="12">
        <dbReference type="Rhea" id="RHEA:56461"/>
    </physiologicalReaction>
</comment>
<feature type="domain" description="GP-PDE" evidence="13">
    <location>
        <begin position="1"/>
        <end position="229"/>
    </location>
</feature>
<comment type="catalytic activity">
    <reaction evidence="8">
        <text>1-O-hexadecyl-sn-glycero-3-phosphocholine + H2O = 1-O-hexadecyl-sn-glycero-3-phosphate + choline + H(+)</text>
        <dbReference type="Rhea" id="RHEA:41143"/>
        <dbReference type="ChEBI" id="CHEBI:15354"/>
        <dbReference type="ChEBI" id="CHEBI:15377"/>
        <dbReference type="ChEBI" id="CHEBI:15378"/>
        <dbReference type="ChEBI" id="CHEBI:64496"/>
        <dbReference type="ChEBI" id="CHEBI:77580"/>
    </reaction>
    <physiologicalReaction direction="left-to-right" evidence="8">
        <dbReference type="Rhea" id="RHEA:41144"/>
    </physiologicalReaction>
</comment>
<dbReference type="GO" id="GO:0005789">
    <property type="term" value="C:endoplasmic reticulum membrane"/>
    <property type="evidence" value="ECO:0007669"/>
    <property type="project" value="TreeGrafter"/>
</dbReference>
<comment type="catalytic activity">
    <reaction evidence="11">
        <text>1-O-(1Z-octadecenyl)-sn-glycero-3-phospho-N-hexadecanoyl-ethanolamine + H2O = 1-O-(1Z-octadecenyl)-sn-glycero-3-phosphate + N-hexadecanoylethanolamine + H(+)</text>
        <dbReference type="Rhea" id="RHEA:53184"/>
        <dbReference type="ChEBI" id="CHEBI:15377"/>
        <dbReference type="ChEBI" id="CHEBI:15378"/>
        <dbReference type="ChEBI" id="CHEBI:71464"/>
        <dbReference type="ChEBI" id="CHEBI:137009"/>
        <dbReference type="ChEBI" id="CHEBI:137017"/>
    </reaction>
    <physiologicalReaction direction="left-to-right" evidence="11">
        <dbReference type="Rhea" id="RHEA:53185"/>
    </physiologicalReaction>
</comment>
<dbReference type="Pfam" id="PF03009">
    <property type="entry name" value="GDPD"/>
    <property type="match status" value="1"/>
</dbReference>
<evidence type="ECO:0000256" key="4">
    <source>
        <dbReference type="ARBA" id="ARBA00022801"/>
    </source>
</evidence>
<evidence type="ECO:0000256" key="9">
    <source>
        <dbReference type="ARBA" id="ARBA00047392"/>
    </source>
</evidence>
<evidence type="ECO:0000256" key="1">
    <source>
        <dbReference type="ARBA" id="ARBA00004370"/>
    </source>
</evidence>
<keyword evidence="3" id="KW-0812">Transmembrane</keyword>
<organism evidence="14 15">
    <name type="scientific">Chelonoidis abingdonii</name>
    <name type="common">Abingdon island giant tortoise</name>
    <name type="synonym">Testudo abingdonii</name>
    <dbReference type="NCBI Taxonomy" id="106734"/>
    <lineage>
        <taxon>Eukaryota</taxon>
        <taxon>Metazoa</taxon>
        <taxon>Chordata</taxon>
        <taxon>Craniata</taxon>
        <taxon>Vertebrata</taxon>
        <taxon>Euteleostomi</taxon>
        <taxon>Archelosauria</taxon>
        <taxon>Testudinata</taxon>
        <taxon>Testudines</taxon>
        <taxon>Cryptodira</taxon>
        <taxon>Durocryptodira</taxon>
        <taxon>Testudinoidea</taxon>
        <taxon>Testudinidae</taxon>
        <taxon>Chelonoidis</taxon>
    </lineage>
</organism>
<evidence type="ECO:0000256" key="12">
    <source>
        <dbReference type="ARBA" id="ARBA00048947"/>
    </source>
</evidence>
<dbReference type="InterPro" id="IPR052271">
    <property type="entry name" value="GDPD-Related"/>
</dbReference>
<accession>A0A8C0GQR0</accession>
<dbReference type="PROSITE" id="PS51704">
    <property type="entry name" value="GP_PDE"/>
    <property type="match status" value="1"/>
</dbReference>
<evidence type="ECO:0000256" key="11">
    <source>
        <dbReference type="ARBA" id="ARBA00048580"/>
    </source>
</evidence>
<keyword evidence="6" id="KW-0443">Lipid metabolism</keyword>
<dbReference type="Proteomes" id="UP000694404">
    <property type="component" value="Unplaced"/>
</dbReference>
<evidence type="ECO:0000256" key="10">
    <source>
        <dbReference type="ARBA" id="ARBA00047538"/>
    </source>
</evidence>
<evidence type="ECO:0000259" key="13">
    <source>
        <dbReference type="PROSITE" id="PS51704"/>
    </source>
</evidence>
<comment type="catalytic activity">
    <reaction evidence="10">
        <text>N-hexadecanoyl-1-(9Z-octadecenoyl)-sn-glycero-3-phosphoethanolamine + H2O = N-hexadecanoylethanolamine + 1-(9Z-octadecenoyl)-sn-glycero-3-phosphate + H(+)</text>
        <dbReference type="Rhea" id="RHEA:53168"/>
        <dbReference type="ChEBI" id="CHEBI:15377"/>
        <dbReference type="ChEBI" id="CHEBI:15378"/>
        <dbReference type="ChEBI" id="CHEBI:71464"/>
        <dbReference type="ChEBI" id="CHEBI:74544"/>
        <dbReference type="ChEBI" id="CHEBI:85217"/>
    </reaction>
    <physiologicalReaction direction="left-to-right" evidence="10">
        <dbReference type="Rhea" id="RHEA:53169"/>
    </physiologicalReaction>
</comment>